<accession>A0A1S8A6L8</accession>
<evidence type="ECO:0000313" key="1">
    <source>
        <dbReference type="EMBL" id="GAW25659.1"/>
    </source>
</evidence>
<proteinExistence type="predicted"/>
<reference evidence="1" key="1">
    <citation type="submission" date="2016-03" db="EMBL/GenBank/DDBJ databases">
        <title>Draft genome sequence of Rosellinia necatrix.</title>
        <authorList>
            <person name="Kanematsu S."/>
        </authorList>
    </citation>
    <scope>NUCLEOTIDE SEQUENCE [LARGE SCALE GENOMIC DNA]</scope>
    <source>
        <strain evidence="1">W97</strain>
    </source>
</reference>
<dbReference type="Proteomes" id="UP000054516">
    <property type="component" value="Unassembled WGS sequence"/>
</dbReference>
<organism evidence="1">
    <name type="scientific">Rosellinia necatrix</name>
    <name type="common">White root-rot fungus</name>
    <dbReference type="NCBI Taxonomy" id="77044"/>
    <lineage>
        <taxon>Eukaryota</taxon>
        <taxon>Fungi</taxon>
        <taxon>Dikarya</taxon>
        <taxon>Ascomycota</taxon>
        <taxon>Pezizomycotina</taxon>
        <taxon>Sordariomycetes</taxon>
        <taxon>Xylariomycetidae</taxon>
        <taxon>Xylariales</taxon>
        <taxon>Xylariaceae</taxon>
        <taxon>Rosellinia</taxon>
    </lineage>
</organism>
<keyword evidence="2" id="KW-1185">Reference proteome</keyword>
<protein>
    <submittedName>
        <fullName evidence="1">Uncharacterized protein</fullName>
    </submittedName>
</protein>
<evidence type="ECO:0000313" key="2">
    <source>
        <dbReference type="Proteomes" id="UP000054516"/>
    </source>
</evidence>
<sequence length="101" mass="11930">MAKISRGAPGYVAEFPSLLSHRYVPIYHERFSAGICKRLLERKYFFDEDDDGDDGDDDTYDQRDAAHARLKHETLLYEAWNWSQPAWFRSLPVHGFYQCLR</sequence>
<dbReference type="EMBL" id="DF977455">
    <property type="protein sequence ID" value="GAW25659.1"/>
    <property type="molecule type" value="Genomic_DNA"/>
</dbReference>
<name>A0A1S8A6L8_ROSNE</name>
<gene>
    <name evidence="1" type="ORF">SAMD00023353_1002230</name>
</gene>
<dbReference type="AlphaFoldDB" id="A0A1S8A6L8"/>